<dbReference type="VEuPathDB" id="FungiDB:BD410DRAFT_449059"/>
<feature type="chain" id="PRO_5021185738" description="Secreted protein" evidence="1">
    <location>
        <begin position="16"/>
        <end position="98"/>
    </location>
</feature>
<evidence type="ECO:0000313" key="3">
    <source>
        <dbReference type="Proteomes" id="UP000294933"/>
    </source>
</evidence>
<reference evidence="2 3" key="1">
    <citation type="submission" date="2018-06" db="EMBL/GenBank/DDBJ databases">
        <title>A transcriptomic atlas of mushroom development highlights an independent origin of complex multicellularity.</title>
        <authorList>
            <consortium name="DOE Joint Genome Institute"/>
            <person name="Krizsan K."/>
            <person name="Almasi E."/>
            <person name="Merenyi Z."/>
            <person name="Sahu N."/>
            <person name="Viragh M."/>
            <person name="Koszo T."/>
            <person name="Mondo S."/>
            <person name="Kiss B."/>
            <person name="Balint B."/>
            <person name="Kues U."/>
            <person name="Barry K."/>
            <person name="Hegedus J.C."/>
            <person name="Henrissat B."/>
            <person name="Johnson J."/>
            <person name="Lipzen A."/>
            <person name="Ohm R."/>
            <person name="Nagy I."/>
            <person name="Pangilinan J."/>
            <person name="Yan J."/>
            <person name="Xiong Y."/>
            <person name="Grigoriev I.V."/>
            <person name="Hibbett D.S."/>
            <person name="Nagy L.G."/>
        </authorList>
    </citation>
    <scope>NUCLEOTIDE SEQUENCE [LARGE SCALE GENOMIC DNA]</scope>
    <source>
        <strain evidence="2 3">SZMC22713</strain>
    </source>
</reference>
<gene>
    <name evidence="2" type="ORF">BD410DRAFT_449059</name>
</gene>
<evidence type="ECO:0008006" key="4">
    <source>
        <dbReference type="Google" id="ProtNLM"/>
    </source>
</evidence>
<evidence type="ECO:0000256" key="1">
    <source>
        <dbReference type="SAM" id="SignalP"/>
    </source>
</evidence>
<keyword evidence="3" id="KW-1185">Reference proteome</keyword>
<accession>A0A4Y7PV89</accession>
<dbReference type="AlphaFoldDB" id="A0A4Y7PV89"/>
<protein>
    <recommendedName>
        <fullName evidence="4">Secreted protein</fullName>
    </recommendedName>
</protein>
<sequence length="98" mass="10625">MRFLNLICIFGSGLCSNSKPTDPKASMMDGWVVRSMRRMAGTCLVCAGSSATVVRGLKLNTLSCNSQIPVCAPLECEPTAQKIDWGPLTLRRSMSLEN</sequence>
<evidence type="ECO:0000313" key="2">
    <source>
        <dbReference type="EMBL" id="TDL19055.1"/>
    </source>
</evidence>
<name>A0A4Y7PV89_9AGAM</name>
<organism evidence="2 3">
    <name type="scientific">Rickenella mellea</name>
    <dbReference type="NCBI Taxonomy" id="50990"/>
    <lineage>
        <taxon>Eukaryota</taxon>
        <taxon>Fungi</taxon>
        <taxon>Dikarya</taxon>
        <taxon>Basidiomycota</taxon>
        <taxon>Agaricomycotina</taxon>
        <taxon>Agaricomycetes</taxon>
        <taxon>Hymenochaetales</taxon>
        <taxon>Rickenellaceae</taxon>
        <taxon>Rickenella</taxon>
    </lineage>
</organism>
<dbReference type="EMBL" id="ML170200">
    <property type="protein sequence ID" value="TDL19055.1"/>
    <property type="molecule type" value="Genomic_DNA"/>
</dbReference>
<feature type="signal peptide" evidence="1">
    <location>
        <begin position="1"/>
        <end position="15"/>
    </location>
</feature>
<keyword evidence="1" id="KW-0732">Signal</keyword>
<proteinExistence type="predicted"/>
<dbReference type="Proteomes" id="UP000294933">
    <property type="component" value="Unassembled WGS sequence"/>
</dbReference>